<sequence>MENFRFYWDEYVANREKHEDYYNVMENYSDTPILNEIIRYLNEKFPNWNTNSGIGFYAAEFVSDIIDEFESYLNYNDSEEEENEDCEANEEDFTKKELEFLHQTISSYYTTTLENFEHRFNMYSIDEFEAYLESLIENEVDEKKIAELEDLSQEAYDKMYDEFKIKLKEKIVYDFKSDIVFD</sequence>
<keyword evidence="2" id="KW-1185">Reference proteome</keyword>
<gene>
    <name evidence="1" type="ORF">IM755_09690</name>
</gene>
<reference evidence="1 2" key="1">
    <citation type="submission" date="2020-10" db="EMBL/GenBank/DDBJ databases">
        <title>The genome sequence of Flavobacterium aquaticum 1Y8A.</title>
        <authorList>
            <person name="Liu Y."/>
        </authorList>
    </citation>
    <scope>NUCLEOTIDE SEQUENCE [LARGE SCALE GENOMIC DNA]</scope>
    <source>
        <strain evidence="1 2">1Y8A</strain>
    </source>
</reference>
<comment type="caution">
    <text evidence="1">The sequence shown here is derived from an EMBL/GenBank/DDBJ whole genome shotgun (WGS) entry which is preliminary data.</text>
</comment>
<accession>A0ABR9WTK1</accession>
<dbReference type="EMBL" id="JADFTZ010000004">
    <property type="protein sequence ID" value="MBE9576978.1"/>
    <property type="molecule type" value="Genomic_DNA"/>
</dbReference>
<evidence type="ECO:0000313" key="1">
    <source>
        <dbReference type="EMBL" id="MBE9576978.1"/>
    </source>
</evidence>
<proteinExistence type="predicted"/>
<organism evidence="1 2">
    <name type="scientific">Flavobacterium proteolyticum</name>
    <dbReference type="NCBI Taxonomy" id="2911683"/>
    <lineage>
        <taxon>Bacteria</taxon>
        <taxon>Pseudomonadati</taxon>
        <taxon>Bacteroidota</taxon>
        <taxon>Flavobacteriia</taxon>
        <taxon>Flavobacteriales</taxon>
        <taxon>Flavobacteriaceae</taxon>
        <taxon>Flavobacterium</taxon>
    </lineage>
</organism>
<evidence type="ECO:0000313" key="2">
    <source>
        <dbReference type="Proteomes" id="UP000656274"/>
    </source>
</evidence>
<dbReference type="Proteomes" id="UP000656274">
    <property type="component" value="Unassembled WGS sequence"/>
</dbReference>
<protein>
    <submittedName>
        <fullName evidence="1">Uncharacterized protein</fullName>
    </submittedName>
</protein>
<name>A0ABR9WTK1_9FLAO</name>
<dbReference type="RefSeq" id="WP_194096260.1">
    <property type="nucleotide sequence ID" value="NZ_JADFTZ010000004.1"/>
</dbReference>